<dbReference type="EC" id="2.1.1.297" evidence="1"/>
<organism evidence="7 8">
    <name type="scientific">Kineosporia mesophila</name>
    <dbReference type="NCBI Taxonomy" id="566012"/>
    <lineage>
        <taxon>Bacteria</taxon>
        <taxon>Bacillati</taxon>
        <taxon>Actinomycetota</taxon>
        <taxon>Actinomycetes</taxon>
        <taxon>Kineosporiales</taxon>
        <taxon>Kineosporiaceae</taxon>
        <taxon>Kineosporia</taxon>
    </lineage>
</organism>
<keyword evidence="4" id="KW-0949">S-adenosyl-L-methionine</keyword>
<evidence type="ECO:0000259" key="6">
    <source>
        <dbReference type="Pfam" id="PF05175"/>
    </source>
</evidence>
<dbReference type="InterPro" id="IPR050320">
    <property type="entry name" value="N5-glutamine_MTase"/>
</dbReference>
<accession>A0ABP6ZBY7</accession>
<evidence type="ECO:0000256" key="1">
    <source>
        <dbReference type="ARBA" id="ARBA00012771"/>
    </source>
</evidence>
<dbReference type="NCBIfam" id="TIGR00536">
    <property type="entry name" value="hemK_fam"/>
    <property type="match status" value="1"/>
</dbReference>
<dbReference type="InterPro" id="IPR004556">
    <property type="entry name" value="HemK-like"/>
</dbReference>
<evidence type="ECO:0000256" key="5">
    <source>
        <dbReference type="ARBA" id="ARBA00048391"/>
    </source>
</evidence>
<proteinExistence type="predicted"/>
<evidence type="ECO:0000256" key="2">
    <source>
        <dbReference type="ARBA" id="ARBA00022603"/>
    </source>
</evidence>
<comment type="catalytic activity">
    <reaction evidence="5">
        <text>L-glutaminyl-[peptide chain release factor] + S-adenosyl-L-methionine = N(5)-methyl-L-glutaminyl-[peptide chain release factor] + S-adenosyl-L-homocysteine + H(+)</text>
        <dbReference type="Rhea" id="RHEA:42896"/>
        <dbReference type="Rhea" id="RHEA-COMP:10271"/>
        <dbReference type="Rhea" id="RHEA-COMP:10272"/>
        <dbReference type="ChEBI" id="CHEBI:15378"/>
        <dbReference type="ChEBI" id="CHEBI:30011"/>
        <dbReference type="ChEBI" id="CHEBI:57856"/>
        <dbReference type="ChEBI" id="CHEBI:59789"/>
        <dbReference type="ChEBI" id="CHEBI:61891"/>
        <dbReference type="EC" id="2.1.1.297"/>
    </reaction>
</comment>
<dbReference type="PANTHER" id="PTHR18895:SF74">
    <property type="entry name" value="MTRF1L RELEASE FACTOR GLUTAMINE METHYLTRANSFERASE"/>
    <property type="match status" value="1"/>
</dbReference>
<dbReference type="Proteomes" id="UP001501074">
    <property type="component" value="Unassembled WGS sequence"/>
</dbReference>
<reference evidence="8" key="1">
    <citation type="journal article" date="2019" name="Int. J. Syst. Evol. Microbiol.">
        <title>The Global Catalogue of Microorganisms (GCM) 10K type strain sequencing project: providing services to taxonomists for standard genome sequencing and annotation.</title>
        <authorList>
            <consortium name="The Broad Institute Genomics Platform"/>
            <consortium name="The Broad Institute Genome Sequencing Center for Infectious Disease"/>
            <person name="Wu L."/>
            <person name="Ma J."/>
        </authorList>
    </citation>
    <scope>NUCLEOTIDE SEQUENCE [LARGE SCALE GENOMIC DNA]</scope>
    <source>
        <strain evidence="8">JCM 16902</strain>
    </source>
</reference>
<dbReference type="Gene3D" id="3.40.50.150">
    <property type="entry name" value="Vaccinia Virus protein VP39"/>
    <property type="match status" value="1"/>
</dbReference>
<dbReference type="NCBIfam" id="TIGR03704">
    <property type="entry name" value="PrmC_rel_meth"/>
    <property type="match status" value="1"/>
</dbReference>
<keyword evidence="3" id="KW-0808">Transferase</keyword>
<dbReference type="EMBL" id="BAAAZO010000003">
    <property type="protein sequence ID" value="GAA3604971.1"/>
    <property type="molecule type" value="Genomic_DNA"/>
</dbReference>
<dbReference type="InterPro" id="IPR022446">
    <property type="entry name" value="MeTrfrase_put"/>
</dbReference>
<dbReference type="RefSeq" id="WP_231483078.1">
    <property type="nucleotide sequence ID" value="NZ_BAAAZO010000003.1"/>
</dbReference>
<dbReference type="InterPro" id="IPR029063">
    <property type="entry name" value="SAM-dependent_MTases_sf"/>
</dbReference>
<sequence>MTYDEVVTALRAAGCVWAEEEASLLMNSTDAPANLGTRVARRVQGEPLELIVGWAEFRGLRIKVAPGVFIPRRRTEFLAEKAISAVRAVENAVVVELCCGAGAISAAILEEARPAELHAADIDHIAIELARTNLATPETGTGPDPQVHQGDMYLALPGRLAGRVDVLVANVPYVPTADIAFLPAEARDHEPLRTLDGGVDGLALYRRLMQDAAHWLSPGGKIMSETSLQQLTPAQDLSFEHGFISTVHQDNNLGANVVISSHRR</sequence>
<dbReference type="CDD" id="cd02440">
    <property type="entry name" value="AdoMet_MTases"/>
    <property type="match status" value="1"/>
</dbReference>
<feature type="domain" description="Methyltransferase small" evidence="6">
    <location>
        <begin position="62"/>
        <end position="174"/>
    </location>
</feature>
<dbReference type="Pfam" id="PF05175">
    <property type="entry name" value="MTS"/>
    <property type="match status" value="1"/>
</dbReference>
<comment type="caution">
    <text evidence="7">The sequence shown here is derived from an EMBL/GenBank/DDBJ whole genome shotgun (WGS) entry which is preliminary data.</text>
</comment>
<dbReference type="InterPro" id="IPR007848">
    <property type="entry name" value="Small_mtfrase_dom"/>
</dbReference>
<gene>
    <name evidence="7" type="ORF">GCM10022223_20850</name>
</gene>
<keyword evidence="2" id="KW-0489">Methyltransferase</keyword>
<evidence type="ECO:0000256" key="3">
    <source>
        <dbReference type="ARBA" id="ARBA00022679"/>
    </source>
</evidence>
<dbReference type="PANTHER" id="PTHR18895">
    <property type="entry name" value="HEMK METHYLTRANSFERASE"/>
    <property type="match status" value="1"/>
</dbReference>
<evidence type="ECO:0000313" key="7">
    <source>
        <dbReference type="EMBL" id="GAA3604971.1"/>
    </source>
</evidence>
<name>A0ABP6ZBY7_9ACTN</name>
<evidence type="ECO:0000256" key="4">
    <source>
        <dbReference type="ARBA" id="ARBA00022691"/>
    </source>
</evidence>
<dbReference type="SUPFAM" id="SSF53335">
    <property type="entry name" value="S-adenosyl-L-methionine-dependent methyltransferases"/>
    <property type="match status" value="1"/>
</dbReference>
<protein>
    <recommendedName>
        <fullName evidence="1">peptide chain release factor N(5)-glutamine methyltransferase</fullName>
        <ecNumber evidence="1">2.1.1.297</ecNumber>
    </recommendedName>
</protein>
<keyword evidence="8" id="KW-1185">Reference proteome</keyword>
<evidence type="ECO:0000313" key="8">
    <source>
        <dbReference type="Proteomes" id="UP001501074"/>
    </source>
</evidence>